<feature type="region of interest" description="Disordered" evidence="1">
    <location>
        <begin position="559"/>
        <end position="578"/>
    </location>
</feature>
<sequence length="588" mass="63366">MVSFGQLRNAKIGELDAAWRAWRKQVELLEQAEDAYQDKFLQGVRGARWQGKDAEAAMGTLLPVRTRIRVSAGEGAAIASVLNSAQRKFAAAQRRLNEAIGKAEGNYLKVGPDGSINFPDALPPRYASWQELQQVARNLQGEMAAAVKDATAADNEVAAALHGPQVLDARNPLSQLQKDAGLATRLAGFDPNNIPPKGVKDPKAIAAWWKNLPEEQRHLMMDAYPEKVGWMDGIPSEDRNEANRTRLESRLTELQAKGGNLTTFEKRDLDRLTKLNDAITKYERKGQDLYLLGLDSTTMEKAERRDGKGSDGRAIVAFGNPDTATNTSVYVPGTTENLDGFPKSMNRAFNLHEAAGIYSKGPVSSIAWLGYDAPDDIVKDAPFGNYADAGGPKLNGFVDGLREAQAGAGNPNGHMTAVGHSYGTTVIGEAARHPGDRLRVNDIMVAGSPGMRVERASDLGIGAGHVYSQEASGDPVPSIGRPGHGGPFTTGGGEGLFPGPRPEWPTVPSDQEFGGQRLITDGDGHSAYWNERVADGDPYTFAGPSTSLDQQARVIAGTYADNDPNNDPTLYGDGGPGEKKETWWQKYF</sequence>
<evidence type="ECO:0000256" key="1">
    <source>
        <dbReference type="SAM" id="MobiDB-lite"/>
    </source>
</evidence>
<name>A0A7D3VXH8_ACTVE</name>
<reference evidence="3 4" key="1">
    <citation type="submission" date="2020-05" db="EMBL/GenBank/DDBJ databases">
        <title>Actinomadura verrucosospora NRRL-B18236 (PFL_A860) Genome sequencing and assembly.</title>
        <authorList>
            <person name="Samborskyy M."/>
        </authorList>
    </citation>
    <scope>NUCLEOTIDE SEQUENCE [LARGE SCALE GENOMIC DNA]</scope>
    <source>
        <strain evidence="3 4">NRRL:B18236</strain>
    </source>
</reference>
<dbReference type="InterPro" id="IPR010427">
    <property type="entry name" value="DUF1023"/>
</dbReference>
<protein>
    <recommendedName>
        <fullName evidence="2">DUF1023 domain-containing protein</fullName>
    </recommendedName>
</protein>
<evidence type="ECO:0000313" key="4">
    <source>
        <dbReference type="Proteomes" id="UP000501240"/>
    </source>
</evidence>
<dbReference type="Proteomes" id="UP000501240">
    <property type="component" value="Chromosome"/>
</dbReference>
<dbReference type="SUPFAM" id="SSF53474">
    <property type="entry name" value="alpha/beta-Hydrolases"/>
    <property type="match status" value="1"/>
</dbReference>
<dbReference type="AlphaFoldDB" id="A0A7D3VXH8"/>
<feature type="domain" description="DUF1023" evidence="2">
    <location>
        <begin position="311"/>
        <end position="477"/>
    </location>
</feature>
<evidence type="ECO:0000259" key="2">
    <source>
        <dbReference type="Pfam" id="PF06259"/>
    </source>
</evidence>
<dbReference type="RefSeq" id="WP_173098698.1">
    <property type="nucleotide sequence ID" value="NZ_CP053892.1"/>
</dbReference>
<keyword evidence="4" id="KW-1185">Reference proteome</keyword>
<accession>A0A7D3VXH8</accession>
<organism evidence="3 4">
    <name type="scientific">Actinomadura verrucosospora</name>
    <dbReference type="NCBI Taxonomy" id="46165"/>
    <lineage>
        <taxon>Bacteria</taxon>
        <taxon>Bacillati</taxon>
        <taxon>Actinomycetota</taxon>
        <taxon>Actinomycetes</taxon>
        <taxon>Streptosporangiales</taxon>
        <taxon>Thermomonosporaceae</taxon>
        <taxon>Actinomadura</taxon>
    </lineage>
</organism>
<proteinExistence type="predicted"/>
<dbReference type="EMBL" id="CP053892">
    <property type="protein sequence ID" value="QKG25010.1"/>
    <property type="molecule type" value="Genomic_DNA"/>
</dbReference>
<evidence type="ECO:0000313" key="3">
    <source>
        <dbReference type="EMBL" id="QKG25010.1"/>
    </source>
</evidence>
<dbReference type="Pfam" id="PF06259">
    <property type="entry name" value="Abhydrolase_8"/>
    <property type="match status" value="1"/>
</dbReference>
<dbReference type="InterPro" id="IPR029058">
    <property type="entry name" value="AB_hydrolase_fold"/>
</dbReference>
<gene>
    <name evidence="3" type="ORF">ACTIVE_6661</name>
</gene>